<comment type="subcellular location">
    <subcellularLocation>
        <location evidence="1">Nucleus</location>
    </subcellularLocation>
</comment>
<protein>
    <submittedName>
        <fullName evidence="7">RanBD1 domain-containing protein</fullName>
    </submittedName>
</protein>
<keyword evidence="2" id="KW-0539">Nucleus</keyword>
<evidence type="ECO:0000256" key="2">
    <source>
        <dbReference type="ARBA" id="ARBA00023242"/>
    </source>
</evidence>
<dbReference type="Proteomes" id="UP000276776">
    <property type="component" value="Unassembled WGS sequence"/>
</dbReference>
<proteinExistence type="predicted"/>
<dbReference type="GO" id="GO:0006611">
    <property type="term" value="P:protein export from nucleus"/>
    <property type="evidence" value="ECO:0007669"/>
    <property type="project" value="TreeGrafter"/>
</dbReference>
<sequence length="314" mass="34784">MTTKRITFKSSKLSSAADQLWLASKNGFKADEKSIKLDLGKTLTKDTPEVRIADFEETCATGSFIFGSKMSEKVIINNEDKETKKSTTVSCAGDGFTQLDTKDATPKSVMQVFEEIKQKGAASSFIISDKGSSISTDSFPASSTSLTKLNKPIEAHEKNAVVSSKSNVFTGEEGEVNIYRAMCKLHSFDSRTKSWKECGLSCLHINQYGLEFPPTYRIVGRGMGNQRVILNSQIFSDMIVEKVSMKRLKFSATAPDSEVPVLFLASASEFVTTQLHEILFRIVEEKKRVSRKRRVGNSSLDPVPSESSKEIRKN</sequence>
<evidence type="ECO:0000313" key="7">
    <source>
        <dbReference type="WBParaSite" id="TCLT_0000689601-mRNA-1"/>
    </source>
</evidence>
<keyword evidence="6" id="KW-1185">Reference proteome</keyword>
<dbReference type="Gene3D" id="2.30.29.30">
    <property type="entry name" value="Pleckstrin-homology domain (PH domain)/Phosphotyrosine-binding domain (PTB)"/>
    <property type="match status" value="1"/>
</dbReference>
<name>A0A0N5D203_THECL</name>
<dbReference type="STRING" id="103827.A0A0N5D203"/>
<dbReference type="CDD" id="cd13180">
    <property type="entry name" value="RanBD_RanBP3"/>
    <property type="match status" value="1"/>
</dbReference>
<dbReference type="InterPro" id="IPR000156">
    <property type="entry name" value="Ran_bind_dom"/>
</dbReference>
<reference evidence="5 6" key="2">
    <citation type="submission" date="2018-11" db="EMBL/GenBank/DDBJ databases">
        <authorList>
            <consortium name="Pathogen Informatics"/>
        </authorList>
    </citation>
    <scope>NUCLEOTIDE SEQUENCE [LARGE SCALE GENOMIC DNA]</scope>
</reference>
<dbReference type="InterPro" id="IPR011993">
    <property type="entry name" value="PH-like_dom_sf"/>
</dbReference>
<dbReference type="SMART" id="SM00160">
    <property type="entry name" value="RanBD"/>
    <property type="match status" value="1"/>
</dbReference>
<evidence type="ECO:0000313" key="6">
    <source>
        <dbReference type="Proteomes" id="UP000276776"/>
    </source>
</evidence>
<dbReference type="SUPFAM" id="SSF50729">
    <property type="entry name" value="PH domain-like"/>
    <property type="match status" value="1"/>
</dbReference>
<evidence type="ECO:0000256" key="1">
    <source>
        <dbReference type="ARBA" id="ARBA00004123"/>
    </source>
</evidence>
<evidence type="ECO:0000313" key="5">
    <source>
        <dbReference type="EMBL" id="VDN04286.1"/>
    </source>
</evidence>
<reference evidence="7" key="1">
    <citation type="submission" date="2017-02" db="UniProtKB">
        <authorList>
            <consortium name="WormBaseParasite"/>
        </authorList>
    </citation>
    <scope>IDENTIFICATION</scope>
</reference>
<dbReference type="InterPro" id="IPR045255">
    <property type="entry name" value="RanBP1-like"/>
</dbReference>
<dbReference type="OrthoDB" id="185618at2759"/>
<dbReference type="PROSITE" id="PS50196">
    <property type="entry name" value="RANBD1"/>
    <property type="match status" value="1"/>
</dbReference>
<accession>A0A0N5D203</accession>
<evidence type="ECO:0000259" key="4">
    <source>
        <dbReference type="PROSITE" id="PS50196"/>
    </source>
</evidence>
<feature type="region of interest" description="Disordered" evidence="3">
    <location>
        <begin position="289"/>
        <end position="314"/>
    </location>
</feature>
<dbReference type="EMBL" id="UYYF01004455">
    <property type="protein sequence ID" value="VDN04286.1"/>
    <property type="molecule type" value="Genomic_DNA"/>
</dbReference>
<dbReference type="PANTHER" id="PTHR23138:SF142">
    <property type="entry name" value="RAN-BINDING PROTEIN 3B-RELATED"/>
    <property type="match status" value="1"/>
</dbReference>
<gene>
    <name evidence="5" type="ORF">TCLT_LOCUS6885</name>
</gene>
<organism evidence="7">
    <name type="scientific">Thelazia callipaeda</name>
    <name type="common">Oriental eyeworm</name>
    <name type="synonym">Parasitic nematode</name>
    <dbReference type="NCBI Taxonomy" id="103827"/>
    <lineage>
        <taxon>Eukaryota</taxon>
        <taxon>Metazoa</taxon>
        <taxon>Ecdysozoa</taxon>
        <taxon>Nematoda</taxon>
        <taxon>Chromadorea</taxon>
        <taxon>Rhabditida</taxon>
        <taxon>Spirurina</taxon>
        <taxon>Spiruromorpha</taxon>
        <taxon>Thelazioidea</taxon>
        <taxon>Thelaziidae</taxon>
        <taxon>Thelazia</taxon>
    </lineage>
</organism>
<dbReference type="PANTHER" id="PTHR23138">
    <property type="entry name" value="RAN BINDING PROTEIN"/>
    <property type="match status" value="1"/>
</dbReference>
<dbReference type="OMA" id="IFPDMIV"/>
<dbReference type="Pfam" id="PF00638">
    <property type="entry name" value="Ran_BP1"/>
    <property type="match status" value="1"/>
</dbReference>
<dbReference type="WBParaSite" id="TCLT_0000689601-mRNA-1">
    <property type="protein sequence ID" value="TCLT_0000689601-mRNA-1"/>
    <property type="gene ID" value="TCLT_0000689601"/>
</dbReference>
<evidence type="ECO:0000256" key="3">
    <source>
        <dbReference type="SAM" id="MobiDB-lite"/>
    </source>
</evidence>
<dbReference type="AlphaFoldDB" id="A0A0N5D203"/>
<feature type="domain" description="RanBD1" evidence="4">
    <location>
        <begin position="149"/>
        <end position="292"/>
    </location>
</feature>
<dbReference type="GO" id="GO:0005634">
    <property type="term" value="C:nucleus"/>
    <property type="evidence" value="ECO:0007669"/>
    <property type="project" value="UniProtKB-SubCell"/>
</dbReference>